<reference evidence="2" key="1">
    <citation type="submission" date="2021-02" db="EMBL/GenBank/DDBJ databases">
        <authorList>
            <person name="Nowell W R."/>
        </authorList>
    </citation>
    <scope>NUCLEOTIDE SEQUENCE</scope>
</reference>
<proteinExistence type="predicted"/>
<dbReference type="EMBL" id="CAJNOU010000153">
    <property type="protein sequence ID" value="CAF0890399.1"/>
    <property type="molecule type" value="Genomic_DNA"/>
</dbReference>
<dbReference type="OrthoDB" id="10001440at2759"/>
<accession>A0A813R4L9</accession>
<gene>
    <name evidence="2" type="ORF">RFH988_LOCUS2586</name>
    <name evidence="3" type="ORF">SEV965_LOCUS5101</name>
</gene>
<dbReference type="AlphaFoldDB" id="A0A813R4L9"/>
<protein>
    <recommendedName>
        <fullName evidence="5">Protein quiver</fullName>
    </recommendedName>
</protein>
<keyword evidence="1" id="KW-0732">Signal</keyword>
<evidence type="ECO:0000256" key="1">
    <source>
        <dbReference type="SAM" id="SignalP"/>
    </source>
</evidence>
<evidence type="ECO:0000313" key="4">
    <source>
        <dbReference type="Proteomes" id="UP000663882"/>
    </source>
</evidence>
<dbReference type="InterPro" id="IPR045860">
    <property type="entry name" value="Snake_toxin-like_sf"/>
</dbReference>
<feature type="chain" id="PRO_5036222784" description="Protein quiver" evidence="1">
    <location>
        <begin position="22"/>
        <end position="122"/>
    </location>
</feature>
<sequence>MKLFLSFFFCATIFLPTLINGLQCYECATCSRPFDRINATIRITNSSSESCFKLETGISTTRGAMDACFEANALGLGNWCCNTDLCNRGQSIVLMNLKIVISTFLLSIGLMNVLQLFCGYSV</sequence>
<dbReference type="SUPFAM" id="SSF57302">
    <property type="entry name" value="Snake toxin-like"/>
    <property type="match status" value="1"/>
</dbReference>
<organism evidence="2 4">
    <name type="scientific">Rotaria sordida</name>
    <dbReference type="NCBI Taxonomy" id="392033"/>
    <lineage>
        <taxon>Eukaryota</taxon>
        <taxon>Metazoa</taxon>
        <taxon>Spiralia</taxon>
        <taxon>Gnathifera</taxon>
        <taxon>Rotifera</taxon>
        <taxon>Eurotatoria</taxon>
        <taxon>Bdelloidea</taxon>
        <taxon>Philodinida</taxon>
        <taxon>Philodinidae</taxon>
        <taxon>Rotaria</taxon>
    </lineage>
</organism>
<name>A0A813R4L9_9BILA</name>
<dbReference type="EMBL" id="CAJNOO010000057">
    <property type="protein sequence ID" value="CAF0775175.1"/>
    <property type="molecule type" value="Genomic_DNA"/>
</dbReference>
<dbReference type="Proteomes" id="UP000663882">
    <property type="component" value="Unassembled WGS sequence"/>
</dbReference>
<feature type="signal peptide" evidence="1">
    <location>
        <begin position="1"/>
        <end position="21"/>
    </location>
</feature>
<evidence type="ECO:0008006" key="5">
    <source>
        <dbReference type="Google" id="ProtNLM"/>
    </source>
</evidence>
<evidence type="ECO:0000313" key="3">
    <source>
        <dbReference type="EMBL" id="CAF0890399.1"/>
    </source>
</evidence>
<dbReference type="Proteomes" id="UP000663889">
    <property type="component" value="Unassembled WGS sequence"/>
</dbReference>
<comment type="caution">
    <text evidence="2">The sequence shown here is derived from an EMBL/GenBank/DDBJ whole genome shotgun (WGS) entry which is preliminary data.</text>
</comment>
<evidence type="ECO:0000313" key="2">
    <source>
        <dbReference type="EMBL" id="CAF0775175.1"/>
    </source>
</evidence>